<dbReference type="RefSeq" id="WP_342947339.1">
    <property type="nucleotide sequence ID" value="NZ_JAYMRV010000004.1"/>
</dbReference>
<reference evidence="3 4" key="1">
    <citation type="submission" date="2024-01" db="EMBL/GenBank/DDBJ databases">
        <title>The diversity of rhizobia nodulating Mimosa spp. in eleven states of Brazil covering several biomes is determined by host plant, location, and edaphic factors.</title>
        <authorList>
            <person name="Rouws L."/>
            <person name="Barauna A."/>
            <person name="Beukes C."/>
            <person name="De Faria S.M."/>
            <person name="Gross E."/>
            <person name="Dos Reis Junior F.B."/>
            <person name="Simon M."/>
            <person name="Maluk M."/>
            <person name="Odee D.W."/>
            <person name="Kenicer G."/>
            <person name="Young J.P.W."/>
            <person name="Reis V.M."/>
            <person name="Zilli J."/>
            <person name="James E.K."/>
        </authorList>
    </citation>
    <scope>NUCLEOTIDE SEQUENCE [LARGE SCALE GENOMIC DNA]</scope>
    <source>
        <strain evidence="3 4">JPY167</strain>
    </source>
</reference>
<evidence type="ECO:0000313" key="4">
    <source>
        <dbReference type="Proteomes" id="UP001489897"/>
    </source>
</evidence>
<dbReference type="InterPro" id="IPR015590">
    <property type="entry name" value="Aldehyde_DH_dom"/>
</dbReference>
<feature type="domain" description="Aldehyde dehydrogenase" evidence="2">
    <location>
        <begin position="23"/>
        <end position="86"/>
    </location>
</feature>
<sequence>MALSQSHRRPLDVPGRLYIGGAFVEADGAASVEHVNPSTGRPQAVVPLGSVSDIDRAVRAARVAQRVWIEMGPRARARSFRRLGEAGPTNRLAVRIHASKCSLAPCLFQFIRAARFIHNLERYSKMYV</sequence>
<dbReference type="SUPFAM" id="SSF53720">
    <property type="entry name" value="ALDH-like"/>
    <property type="match status" value="1"/>
</dbReference>
<comment type="caution">
    <text evidence="3">The sequence shown here is derived from an EMBL/GenBank/DDBJ whole genome shotgun (WGS) entry which is preliminary data.</text>
</comment>
<accession>A0ABU9RQK1</accession>
<keyword evidence="4" id="KW-1185">Reference proteome</keyword>
<proteinExistence type="predicted"/>
<dbReference type="EMBL" id="JAYMRV010000004">
    <property type="protein sequence ID" value="MEM5422352.1"/>
    <property type="molecule type" value="Genomic_DNA"/>
</dbReference>
<evidence type="ECO:0000313" key="3">
    <source>
        <dbReference type="EMBL" id="MEM5422352.1"/>
    </source>
</evidence>
<protein>
    <submittedName>
        <fullName evidence="3">Aldehyde dehydrogenase family protein</fullName>
    </submittedName>
</protein>
<keyword evidence="1" id="KW-0560">Oxidoreductase</keyword>
<dbReference type="InterPro" id="IPR016161">
    <property type="entry name" value="Ald_DH/histidinol_DH"/>
</dbReference>
<dbReference type="Pfam" id="PF00171">
    <property type="entry name" value="Aldedh"/>
    <property type="match status" value="1"/>
</dbReference>
<dbReference type="Proteomes" id="UP001489897">
    <property type="component" value="Unassembled WGS sequence"/>
</dbReference>
<name>A0ABU9RQK1_9BURK</name>
<evidence type="ECO:0000259" key="2">
    <source>
        <dbReference type="Pfam" id="PF00171"/>
    </source>
</evidence>
<evidence type="ECO:0000256" key="1">
    <source>
        <dbReference type="ARBA" id="ARBA00023002"/>
    </source>
</evidence>
<dbReference type="Gene3D" id="3.40.605.10">
    <property type="entry name" value="Aldehyde Dehydrogenase, Chain A, domain 1"/>
    <property type="match status" value="1"/>
</dbReference>
<organism evidence="3 4">
    <name type="scientific">Paraburkholderia ferrariae</name>
    <dbReference type="NCBI Taxonomy" id="386056"/>
    <lineage>
        <taxon>Bacteria</taxon>
        <taxon>Pseudomonadati</taxon>
        <taxon>Pseudomonadota</taxon>
        <taxon>Betaproteobacteria</taxon>
        <taxon>Burkholderiales</taxon>
        <taxon>Burkholderiaceae</taxon>
        <taxon>Paraburkholderia</taxon>
    </lineage>
</organism>
<dbReference type="InterPro" id="IPR016162">
    <property type="entry name" value="Ald_DH_N"/>
</dbReference>
<gene>
    <name evidence="3" type="ORF">VSR73_14940</name>
</gene>